<gene>
    <name evidence="1" type="ORF">CEN46_14125</name>
</gene>
<reference evidence="1 2" key="1">
    <citation type="submission" date="2017-07" db="EMBL/GenBank/DDBJ databases">
        <title>Genomes of Fischerella (Mastigocladus) sp. strains.</title>
        <authorList>
            <person name="Miller S.R."/>
        </authorList>
    </citation>
    <scope>NUCLEOTIDE SEQUENCE [LARGE SCALE GENOMIC DNA]</scope>
    <source>
        <strain evidence="1 2">CCMEE 5318</strain>
    </source>
</reference>
<evidence type="ECO:0000313" key="1">
    <source>
        <dbReference type="EMBL" id="PMB21584.1"/>
    </source>
</evidence>
<feature type="non-terminal residue" evidence="1">
    <location>
        <position position="1"/>
    </location>
</feature>
<dbReference type="AlphaFoldDB" id="A0A2N6LE83"/>
<sequence>RDVPWHVSTTQICFMFKVNWYKINSLSLVWHQNLGLNLKRREKLELALPAFAQRPGGNFKASVGTQREGQRNTEFWL</sequence>
<accession>A0A2N6LE83</accession>
<evidence type="ECO:0000313" key="2">
    <source>
        <dbReference type="Proteomes" id="UP000235081"/>
    </source>
</evidence>
<comment type="caution">
    <text evidence="1">The sequence shown here is derived from an EMBL/GenBank/DDBJ whole genome shotgun (WGS) entry which is preliminary data.</text>
</comment>
<organism evidence="1 2">
    <name type="scientific">Fischerella thermalis CCMEE 5318</name>
    <dbReference type="NCBI Taxonomy" id="2019666"/>
    <lineage>
        <taxon>Bacteria</taxon>
        <taxon>Bacillati</taxon>
        <taxon>Cyanobacteriota</taxon>
        <taxon>Cyanophyceae</taxon>
        <taxon>Nostocales</taxon>
        <taxon>Hapalosiphonaceae</taxon>
        <taxon>Fischerella</taxon>
    </lineage>
</organism>
<proteinExistence type="predicted"/>
<name>A0A2N6LE83_9CYAN</name>
<protein>
    <submittedName>
        <fullName evidence="1">Uncharacterized protein</fullName>
    </submittedName>
</protein>
<dbReference type="EMBL" id="NMQE01000415">
    <property type="protein sequence ID" value="PMB21584.1"/>
    <property type="molecule type" value="Genomic_DNA"/>
</dbReference>
<dbReference type="Proteomes" id="UP000235081">
    <property type="component" value="Unassembled WGS sequence"/>
</dbReference>